<dbReference type="NCBIfam" id="TIGR02848">
    <property type="entry name" value="spore_III_AC"/>
    <property type="match status" value="1"/>
</dbReference>
<evidence type="ECO:0000256" key="1">
    <source>
        <dbReference type="SAM" id="Phobius"/>
    </source>
</evidence>
<name>A0A3G2R6I1_9FIRM</name>
<dbReference type="KEGG" id="bacg:D2962_08845"/>
<keyword evidence="1" id="KW-1133">Transmembrane helix</keyword>
<keyword evidence="3" id="KW-1185">Reference proteome</keyword>
<dbReference type="InterPro" id="IPR009570">
    <property type="entry name" value="Spore_III_AC"/>
</dbReference>
<organism evidence="2 3">
    <name type="scientific">Biomaibacter acetigenes</name>
    <dbReference type="NCBI Taxonomy" id="2316383"/>
    <lineage>
        <taxon>Bacteria</taxon>
        <taxon>Bacillati</taxon>
        <taxon>Bacillota</taxon>
        <taxon>Clostridia</taxon>
        <taxon>Thermosediminibacterales</taxon>
        <taxon>Tepidanaerobacteraceae</taxon>
        <taxon>Biomaibacter</taxon>
    </lineage>
</organism>
<keyword evidence="1" id="KW-0812">Transmembrane</keyword>
<dbReference type="InterPro" id="IPR025664">
    <property type="entry name" value="Spore_III_AC/AD"/>
</dbReference>
<dbReference type="Pfam" id="PF06686">
    <property type="entry name" value="SpoIIIAC"/>
    <property type="match status" value="1"/>
</dbReference>
<dbReference type="RefSeq" id="WP_120765550.1">
    <property type="nucleotide sequence ID" value="NZ_CP033169.1"/>
</dbReference>
<evidence type="ECO:0000313" key="2">
    <source>
        <dbReference type="EMBL" id="AYO30708.1"/>
    </source>
</evidence>
<sequence length="65" mass="7215">MDVDILFKIAGIGIVISILSKVLDEAGRKEQAQMTTLVGVVIVLMMVIQLISQLFSNVKTMFQLY</sequence>
<dbReference type="Proteomes" id="UP000280960">
    <property type="component" value="Chromosome"/>
</dbReference>
<protein>
    <submittedName>
        <fullName evidence="2">Stage III sporulation protein AC</fullName>
    </submittedName>
</protein>
<evidence type="ECO:0000313" key="3">
    <source>
        <dbReference type="Proteomes" id="UP000280960"/>
    </source>
</evidence>
<proteinExistence type="predicted"/>
<feature type="transmembrane region" description="Helical" evidence="1">
    <location>
        <begin position="6"/>
        <end position="23"/>
    </location>
</feature>
<accession>A0A3G2R6I1</accession>
<keyword evidence="1" id="KW-0472">Membrane</keyword>
<dbReference type="EMBL" id="CP033169">
    <property type="protein sequence ID" value="AYO30708.1"/>
    <property type="molecule type" value="Genomic_DNA"/>
</dbReference>
<gene>
    <name evidence="2" type="primary">spoIIIAC</name>
    <name evidence="2" type="ORF">D2962_08845</name>
</gene>
<feature type="transmembrane region" description="Helical" evidence="1">
    <location>
        <begin position="35"/>
        <end position="55"/>
    </location>
</feature>
<dbReference type="AlphaFoldDB" id="A0A3G2R6I1"/>
<reference evidence="2 3" key="1">
    <citation type="submission" date="2018-10" db="EMBL/GenBank/DDBJ databases">
        <authorList>
            <person name="Zhang X."/>
        </authorList>
    </citation>
    <scope>NUCLEOTIDE SEQUENCE [LARGE SCALE GENOMIC DNA]</scope>
    <source>
        <strain evidence="2 3">SK-G1</strain>
    </source>
</reference>